<keyword evidence="12" id="KW-1185">Reference proteome</keyword>
<dbReference type="PRINTS" id="PR00385">
    <property type="entry name" value="P450"/>
</dbReference>
<reference evidence="12" key="1">
    <citation type="journal article" date="2018" name="Nat. Microbiol.">
        <title>Leveraging single-cell genomics to expand the fungal tree of life.</title>
        <authorList>
            <person name="Ahrendt S.R."/>
            <person name="Quandt C.A."/>
            <person name="Ciobanu D."/>
            <person name="Clum A."/>
            <person name="Salamov A."/>
            <person name="Andreopoulos B."/>
            <person name="Cheng J.F."/>
            <person name="Woyke T."/>
            <person name="Pelin A."/>
            <person name="Henrissat B."/>
            <person name="Reynolds N.K."/>
            <person name="Benny G.L."/>
            <person name="Smith M.E."/>
            <person name="James T.Y."/>
            <person name="Grigoriev I.V."/>
        </authorList>
    </citation>
    <scope>NUCLEOTIDE SEQUENCE [LARGE SCALE GENOMIC DNA]</scope>
    <source>
        <strain evidence="12">ATCC 52028</strain>
    </source>
</reference>
<dbReference type="InterPro" id="IPR036396">
    <property type="entry name" value="Cyt_P450_sf"/>
</dbReference>
<organism evidence="11 12">
    <name type="scientific">Caulochytrium protostelioides</name>
    <dbReference type="NCBI Taxonomy" id="1555241"/>
    <lineage>
        <taxon>Eukaryota</taxon>
        <taxon>Fungi</taxon>
        <taxon>Fungi incertae sedis</taxon>
        <taxon>Chytridiomycota</taxon>
        <taxon>Chytridiomycota incertae sedis</taxon>
        <taxon>Chytridiomycetes</taxon>
        <taxon>Caulochytriales</taxon>
        <taxon>Caulochytriaceae</taxon>
        <taxon>Caulochytrium</taxon>
    </lineage>
</organism>
<dbReference type="Pfam" id="PF00067">
    <property type="entry name" value="p450"/>
    <property type="match status" value="1"/>
</dbReference>
<comment type="cofactor">
    <cofactor evidence="1 8">
        <name>heme</name>
        <dbReference type="ChEBI" id="CHEBI:30413"/>
    </cofactor>
</comment>
<feature type="transmembrane region" description="Helical" evidence="10">
    <location>
        <begin position="12"/>
        <end position="36"/>
    </location>
</feature>
<keyword evidence="4 8" id="KW-0479">Metal-binding</keyword>
<evidence type="ECO:0000313" key="11">
    <source>
        <dbReference type="EMBL" id="RKO98589.1"/>
    </source>
</evidence>
<feature type="binding site" description="axial binding residue" evidence="8">
    <location>
        <position position="487"/>
    </location>
    <ligand>
        <name>heme</name>
        <dbReference type="ChEBI" id="CHEBI:30413"/>
    </ligand>
    <ligandPart>
        <name>Fe</name>
        <dbReference type="ChEBI" id="CHEBI:18248"/>
    </ligandPart>
</feature>
<dbReference type="PRINTS" id="PR00465">
    <property type="entry name" value="EP450IV"/>
</dbReference>
<evidence type="ECO:0000256" key="7">
    <source>
        <dbReference type="ARBA" id="ARBA00023033"/>
    </source>
</evidence>
<dbReference type="InterPro" id="IPR050196">
    <property type="entry name" value="Cytochrome_P450_Monoox"/>
</dbReference>
<evidence type="ECO:0000313" key="12">
    <source>
        <dbReference type="Proteomes" id="UP000274922"/>
    </source>
</evidence>
<dbReference type="GO" id="GO:0020037">
    <property type="term" value="F:heme binding"/>
    <property type="evidence" value="ECO:0007669"/>
    <property type="project" value="InterPro"/>
</dbReference>
<keyword evidence="10" id="KW-0812">Transmembrane</keyword>
<evidence type="ECO:0000256" key="4">
    <source>
        <dbReference type="ARBA" id="ARBA00022723"/>
    </source>
</evidence>
<comment type="similarity">
    <text evidence="2 9">Belongs to the cytochrome P450 family.</text>
</comment>
<keyword evidence="3 8" id="KW-0349">Heme</keyword>
<dbReference type="EMBL" id="ML014397">
    <property type="protein sequence ID" value="RKO98589.1"/>
    <property type="molecule type" value="Genomic_DNA"/>
</dbReference>
<dbReference type="GO" id="GO:0016705">
    <property type="term" value="F:oxidoreductase activity, acting on paired donors, with incorporation or reduction of molecular oxygen"/>
    <property type="evidence" value="ECO:0007669"/>
    <property type="project" value="InterPro"/>
</dbReference>
<keyword evidence="10" id="KW-1133">Transmembrane helix</keyword>
<dbReference type="SUPFAM" id="SSF48264">
    <property type="entry name" value="Cytochrome P450"/>
    <property type="match status" value="1"/>
</dbReference>
<sequence length="543" mass="61561">MGVLVASAWKHVQALTASPLATAGLGLVVLILFWVLKTIPERQTMLAALTQFHNPARNHLVTGHMVHIFTEDTSLPPTQRSKRLIRCLERWGRETPASELGFFLSCWHGWIPFSRNFVIPTDAAFFNAILSAQAAPFLVKGSAYDVAKPLLGNGLLRTHGDQWKRHRRLVEPAFRPSYLKRTTHFIEHAIQDVLMRWRAAPQTYQRTPFDVQREMMRLTLSVICRTAFRLHDIESANPGSEPIYTAFDQINGQISDLANYGALYNRVVFPVINTRAFLRLRHRLGLVNAPLQHASRAALAAQQSGTPVPVEEATSLLHTIASIDPVTQLPRMSRTQMLDEMRTLLWAGHDTTGNTLAWLCYLTALHPAKAAALRAEIAAQFPDRGTPDYDGLERMPLLNGWIRETLRMYPPAVYARRVAKDVTVMDRFLPRGLEIFLVPTLLHHNPRYFERPSEFLPERWLKPEEGGIALHMTPSAYVPFSVGPRNCVGMRLANLEMRWVLVRLLQHMEFVIPEGQPLPESQFLITLRPHDINVMVRPIEPAA</sequence>
<evidence type="ECO:0000256" key="2">
    <source>
        <dbReference type="ARBA" id="ARBA00010617"/>
    </source>
</evidence>
<dbReference type="AlphaFoldDB" id="A0A4P9WYI9"/>
<evidence type="ECO:0000256" key="6">
    <source>
        <dbReference type="ARBA" id="ARBA00023004"/>
    </source>
</evidence>
<dbReference type="Proteomes" id="UP000274922">
    <property type="component" value="Unassembled WGS sequence"/>
</dbReference>
<dbReference type="STRING" id="1555241.A0A4P9WYI9"/>
<dbReference type="InterPro" id="IPR017972">
    <property type="entry name" value="Cyt_P450_CS"/>
</dbReference>
<dbReference type="PANTHER" id="PTHR24291:SF50">
    <property type="entry name" value="BIFUNCTIONAL ALBAFLAVENONE MONOOXYGENASE_TERPENE SYNTHASE"/>
    <property type="match status" value="1"/>
</dbReference>
<evidence type="ECO:0000256" key="3">
    <source>
        <dbReference type="ARBA" id="ARBA00022617"/>
    </source>
</evidence>
<dbReference type="Gene3D" id="1.10.630.10">
    <property type="entry name" value="Cytochrome P450"/>
    <property type="match status" value="1"/>
</dbReference>
<dbReference type="InterPro" id="IPR001128">
    <property type="entry name" value="Cyt_P450"/>
</dbReference>
<keyword evidence="5 9" id="KW-0560">Oxidoreductase</keyword>
<keyword evidence="10" id="KW-0472">Membrane</keyword>
<accession>A0A4P9WYI9</accession>
<evidence type="ECO:0008006" key="13">
    <source>
        <dbReference type="Google" id="ProtNLM"/>
    </source>
</evidence>
<dbReference type="OrthoDB" id="1470350at2759"/>
<name>A0A4P9WYI9_9FUNG</name>
<dbReference type="GO" id="GO:0005506">
    <property type="term" value="F:iron ion binding"/>
    <property type="evidence" value="ECO:0007669"/>
    <property type="project" value="InterPro"/>
</dbReference>
<gene>
    <name evidence="11" type="ORF">CXG81DRAFT_28598</name>
</gene>
<protein>
    <recommendedName>
        <fullName evidence="13">Cytochrome P450</fullName>
    </recommendedName>
</protein>
<evidence type="ECO:0000256" key="9">
    <source>
        <dbReference type="RuleBase" id="RU000461"/>
    </source>
</evidence>
<evidence type="ECO:0000256" key="10">
    <source>
        <dbReference type="SAM" id="Phobius"/>
    </source>
</evidence>
<evidence type="ECO:0000256" key="8">
    <source>
        <dbReference type="PIRSR" id="PIRSR602403-1"/>
    </source>
</evidence>
<dbReference type="GO" id="GO:0004497">
    <property type="term" value="F:monooxygenase activity"/>
    <property type="evidence" value="ECO:0007669"/>
    <property type="project" value="UniProtKB-KW"/>
</dbReference>
<dbReference type="PROSITE" id="PS00086">
    <property type="entry name" value="CYTOCHROME_P450"/>
    <property type="match status" value="1"/>
</dbReference>
<evidence type="ECO:0000256" key="1">
    <source>
        <dbReference type="ARBA" id="ARBA00001971"/>
    </source>
</evidence>
<dbReference type="PANTHER" id="PTHR24291">
    <property type="entry name" value="CYTOCHROME P450 FAMILY 4"/>
    <property type="match status" value="1"/>
</dbReference>
<keyword evidence="7 9" id="KW-0503">Monooxygenase</keyword>
<proteinExistence type="inferred from homology"/>
<keyword evidence="6 8" id="KW-0408">Iron</keyword>
<dbReference type="InterPro" id="IPR002403">
    <property type="entry name" value="Cyt_P450_E_grp-IV"/>
</dbReference>
<evidence type="ECO:0000256" key="5">
    <source>
        <dbReference type="ARBA" id="ARBA00023002"/>
    </source>
</evidence>